<reference evidence="1 2" key="1">
    <citation type="submission" date="2015-09" db="EMBL/GenBank/DDBJ databases">
        <title>Trachymyrmex cornetzi WGS genome.</title>
        <authorList>
            <person name="Nygaard S."/>
            <person name="Hu H."/>
            <person name="Boomsma J."/>
            <person name="Zhang G."/>
        </authorList>
    </citation>
    <scope>NUCLEOTIDE SEQUENCE [LARGE SCALE GENOMIC DNA]</scope>
    <source>
        <strain evidence="1">Tcor2-1</strain>
        <tissue evidence="1">Whole body</tissue>
    </source>
</reference>
<accession>A0A195DKZ0</accession>
<dbReference type="EMBL" id="KQ980762">
    <property type="protein sequence ID" value="KYN13543.1"/>
    <property type="molecule type" value="Genomic_DNA"/>
</dbReference>
<dbReference type="Gene3D" id="4.10.60.10">
    <property type="entry name" value="Zinc finger, CCHC-type"/>
    <property type="match status" value="1"/>
</dbReference>
<dbReference type="STRING" id="471704.A0A195DKZ0"/>
<evidence type="ECO:0000313" key="2">
    <source>
        <dbReference type="Proteomes" id="UP000078492"/>
    </source>
</evidence>
<gene>
    <name evidence="1" type="ORF">ALC57_14249</name>
</gene>
<dbReference type="Proteomes" id="UP000078492">
    <property type="component" value="Unassembled WGS sequence"/>
</dbReference>
<name>A0A195DKZ0_9HYME</name>
<organism evidence="1 2">
    <name type="scientific">Trachymyrmex cornetzi</name>
    <dbReference type="NCBI Taxonomy" id="471704"/>
    <lineage>
        <taxon>Eukaryota</taxon>
        <taxon>Metazoa</taxon>
        <taxon>Ecdysozoa</taxon>
        <taxon>Arthropoda</taxon>
        <taxon>Hexapoda</taxon>
        <taxon>Insecta</taxon>
        <taxon>Pterygota</taxon>
        <taxon>Neoptera</taxon>
        <taxon>Endopterygota</taxon>
        <taxon>Hymenoptera</taxon>
        <taxon>Apocrita</taxon>
        <taxon>Aculeata</taxon>
        <taxon>Formicoidea</taxon>
        <taxon>Formicidae</taxon>
        <taxon>Myrmicinae</taxon>
        <taxon>Trachymyrmex</taxon>
    </lineage>
</organism>
<keyword evidence="2" id="KW-1185">Reference proteome</keyword>
<proteinExistence type="predicted"/>
<evidence type="ECO:0008006" key="3">
    <source>
        <dbReference type="Google" id="ProtNLM"/>
    </source>
</evidence>
<protein>
    <recommendedName>
        <fullName evidence="3">CCHC-type domain-containing protein</fullName>
    </recommendedName>
</protein>
<evidence type="ECO:0000313" key="1">
    <source>
        <dbReference type="EMBL" id="KYN13543.1"/>
    </source>
</evidence>
<dbReference type="AlphaFoldDB" id="A0A195DKZ0"/>
<sequence length="173" mass="19801">MRPRVEDILLSFKLSSEQANNYKAVKEKFEEHFKLSEALQCNPELILEKAINKVRTKKEVKTQQAVIRGMEAAANLDRIRSFCGRRDKRCSNGSQQQRMKVKAVLSNYCSRCCITSKHAFSSCSAKLTECNNCKKKGHWAAVCKKKNVHEINKNDGNKKTVEEDKEDLYLGDL</sequence>